<dbReference type="Proteomes" id="UP000291084">
    <property type="component" value="Chromosome 1"/>
</dbReference>
<evidence type="ECO:0000313" key="1">
    <source>
        <dbReference type="EMBL" id="BAT73708.1"/>
    </source>
</evidence>
<accession>A0A0S3QZC7</accession>
<reference evidence="1 2" key="1">
    <citation type="journal article" date="2015" name="Sci. Rep.">
        <title>The power of single molecule real-time sequencing technology in the de novo assembly of a eukaryotic genome.</title>
        <authorList>
            <person name="Sakai H."/>
            <person name="Naito K."/>
            <person name="Ogiso-Tanaka E."/>
            <person name="Takahashi Y."/>
            <person name="Iseki K."/>
            <person name="Muto C."/>
            <person name="Satou K."/>
            <person name="Teruya K."/>
            <person name="Shiroma A."/>
            <person name="Shimoji M."/>
            <person name="Hirano T."/>
            <person name="Itoh T."/>
            <person name="Kaga A."/>
            <person name="Tomooka N."/>
        </authorList>
    </citation>
    <scope>NUCLEOTIDE SEQUENCE [LARGE SCALE GENOMIC DNA]</scope>
    <source>
        <strain evidence="2">cv. Shumari</strain>
    </source>
</reference>
<evidence type="ECO:0000313" key="2">
    <source>
        <dbReference type="Proteomes" id="UP000291084"/>
    </source>
</evidence>
<name>A0A0S3QZC7_PHAAN</name>
<protein>
    <submittedName>
        <fullName evidence="1">Uncharacterized protein</fullName>
    </submittedName>
</protein>
<dbReference type="AlphaFoldDB" id="A0A0S3QZC7"/>
<organism evidence="1 2">
    <name type="scientific">Vigna angularis var. angularis</name>
    <dbReference type="NCBI Taxonomy" id="157739"/>
    <lineage>
        <taxon>Eukaryota</taxon>
        <taxon>Viridiplantae</taxon>
        <taxon>Streptophyta</taxon>
        <taxon>Embryophyta</taxon>
        <taxon>Tracheophyta</taxon>
        <taxon>Spermatophyta</taxon>
        <taxon>Magnoliopsida</taxon>
        <taxon>eudicotyledons</taxon>
        <taxon>Gunneridae</taxon>
        <taxon>Pentapetalae</taxon>
        <taxon>rosids</taxon>
        <taxon>fabids</taxon>
        <taxon>Fabales</taxon>
        <taxon>Fabaceae</taxon>
        <taxon>Papilionoideae</taxon>
        <taxon>50 kb inversion clade</taxon>
        <taxon>NPAAA clade</taxon>
        <taxon>indigoferoid/millettioid clade</taxon>
        <taxon>Phaseoleae</taxon>
        <taxon>Vigna</taxon>
    </lineage>
</organism>
<dbReference type="EMBL" id="AP015034">
    <property type="protein sequence ID" value="BAT73708.1"/>
    <property type="molecule type" value="Genomic_DNA"/>
</dbReference>
<proteinExistence type="predicted"/>
<keyword evidence="2" id="KW-1185">Reference proteome</keyword>
<gene>
    <name evidence="1" type="primary">Vigan.01G122500</name>
    <name evidence="1" type="ORF">VIGAN_01122500</name>
</gene>
<sequence>MSLWPNKLKFSCEFFSNVSYNKLFGFIPTSNNFTRSKLSCDLLHFAGISCCFYLSQFIERRSKRAAVLSL</sequence>